<dbReference type="InterPro" id="IPR045336">
    <property type="entry name" value="MmgE_PrpD_N"/>
</dbReference>
<gene>
    <name evidence="4" type="ORF">OOZ53_10535</name>
</gene>
<reference evidence="4" key="1">
    <citation type="submission" date="2022-11" db="EMBL/GenBank/DDBJ databases">
        <title>Hoeflea poritis sp. nov., isolated from scleractinian coral Porites lutea.</title>
        <authorList>
            <person name="Zhang G."/>
            <person name="Wei Q."/>
            <person name="Cai L."/>
        </authorList>
    </citation>
    <scope>NUCLEOTIDE SEQUENCE</scope>
    <source>
        <strain evidence="4">E7-10</strain>
    </source>
</reference>
<dbReference type="PANTHER" id="PTHR16943:SF8">
    <property type="entry name" value="2-METHYLCITRATE DEHYDRATASE"/>
    <property type="match status" value="1"/>
</dbReference>
<comment type="caution">
    <text evidence="4">The sequence shown here is derived from an EMBL/GenBank/DDBJ whole genome shotgun (WGS) entry which is preliminary data.</text>
</comment>
<dbReference type="EMBL" id="JAPJZH010000005">
    <property type="protein sequence ID" value="MDA4845788.1"/>
    <property type="molecule type" value="Genomic_DNA"/>
</dbReference>
<dbReference type="SUPFAM" id="SSF103378">
    <property type="entry name" value="2-methylcitrate dehydratase PrpD"/>
    <property type="match status" value="1"/>
</dbReference>
<name>A0ABT4VM51_9HYPH</name>
<organism evidence="4 5">
    <name type="scientific">Hoeflea poritis</name>
    <dbReference type="NCBI Taxonomy" id="2993659"/>
    <lineage>
        <taxon>Bacteria</taxon>
        <taxon>Pseudomonadati</taxon>
        <taxon>Pseudomonadota</taxon>
        <taxon>Alphaproteobacteria</taxon>
        <taxon>Hyphomicrobiales</taxon>
        <taxon>Rhizobiaceae</taxon>
        <taxon>Hoeflea</taxon>
    </lineage>
</organism>
<keyword evidence="5" id="KW-1185">Reference proteome</keyword>
<feature type="domain" description="MmgE/PrpD C-terminal" evidence="3">
    <location>
        <begin position="291"/>
        <end position="460"/>
    </location>
</feature>
<evidence type="ECO:0000313" key="4">
    <source>
        <dbReference type="EMBL" id="MDA4845788.1"/>
    </source>
</evidence>
<dbReference type="InterPro" id="IPR042188">
    <property type="entry name" value="MmgE/PrpD_sf_2"/>
</dbReference>
<evidence type="ECO:0000313" key="5">
    <source>
        <dbReference type="Proteomes" id="UP001148313"/>
    </source>
</evidence>
<dbReference type="InterPro" id="IPR005656">
    <property type="entry name" value="MmgE_PrpD"/>
</dbReference>
<dbReference type="PANTHER" id="PTHR16943">
    <property type="entry name" value="2-METHYLCITRATE DEHYDRATASE-RELATED"/>
    <property type="match status" value="1"/>
</dbReference>
<sequence length="482" mass="51433">MSVARNIFADMPEQTAITDAAADFIERTGYADLPEEATRIAKRCVLDGLGLYVAGSDHEMVEILIEEARETGGREDALLPGRSDRVPAPMAARVLGTSGHAHDWDDTQVSSDPDHIYGLLTHPTIPPLTASIVMAQKLGGVDGSRFMLAFLTGFEVECKISEWMLPQHYMRGMHSSGTVGTFGAYVAAAKLLGLSGEKLRAGFGIAASLAAGIRCNFGTMTKPLHVGRACENGITAALLAARGYGADPAALDGPWGFFAVHGGGVSHEKVSQQGFGSPWSILEPGVSIKPYPCGVLTHPTIDLMLRLVSDADIAPQAIESVTVHAGTNILKPIRYPVAANHLQAKFSLPAALSMIALARSAGKREFSDEFVRSDVMQTMQRRIRTELDQEIEAQGFDVMRSRITIRLTDGSEVAGWADERYRGGPDNPLSDADLEAKVRSCCAGVLDRAGQDRLIEAARDVEGLADAAVLATLLQQPAMVAG</sequence>
<evidence type="ECO:0000259" key="3">
    <source>
        <dbReference type="Pfam" id="PF19305"/>
    </source>
</evidence>
<dbReference type="InterPro" id="IPR042183">
    <property type="entry name" value="MmgE/PrpD_sf_1"/>
</dbReference>
<dbReference type="Gene3D" id="3.30.1330.120">
    <property type="entry name" value="2-methylcitrate dehydratase PrpD"/>
    <property type="match status" value="1"/>
</dbReference>
<dbReference type="Proteomes" id="UP001148313">
    <property type="component" value="Unassembled WGS sequence"/>
</dbReference>
<feature type="domain" description="MmgE/PrpD N-terminal" evidence="2">
    <location>
        <begin position="22"/>
        <end position="264"/>
    </location>
</feature>
<dbReference type="Pfam" id="PF19305">
    <property type="entry name" value="MmgE_PrpD_C"/>
    <property type="match status" value="1"/>
</dbReference>
<dbReference type="Gene3D" id="1.10.4100.10">
    <property type="entry name" value="2-methylcitrate dehydratase PrpD"/>
    <property type="match status" value="1"/>
</dbReference>
<dbReference type="InterPro" id="IPR036148">
    <property type="entry name" value="MmgE/PrpD_sf"/>
</dbReference>
<dbReference type="InterPro" id="IPR045337">
    <property type="entry name" value="MmgE_PrpD_C"/>
</dbReference>
<evidence type="ECO:0000256" key="1">
    <source>
        <dbReference type="ARBA" id="ARBA00006174"/>
    </source>
</evidence>
<evidence type="ECO:0000259" key="2">
    <source>
        <dbReference type="Pfam" id="PF03972"/>
    </source>
</evidence>
<comment type="similarity">
    <text evidence="1">Belongs to the PrpD family.</text>
</comment>
<dbReference type="RefSeq" id="WP_271089470.1">
    <property type="nucleotide sequence ID" value="NZ_JAPJZH010000005.1"/>
</dbReference>
<proteinExistence type="inferred from homology"/>
<protein>
    <submittedName>
        <fullName evidence="4">MmgE/PrpD family protein</fullName>
    </submittedName>
</protein>
<accession>A0ABT4VM51</accession>
<dbReference type="Pfam" id="PF03972">
    <property type="entry name" value="MmgE_PrpD_N"/>
    <property type="match status" value="1"/>
</dbReference>